<dbReference type="AlphaFoldDB" id="A0A812S8N9"/>
<dbReference type="EMBL" id="CAJNIZ010023669">
    <property type="protein sequence ID" value="CAE7470710.1"/>
    <property type="molecule type" value="Genomic_DNA"/>
</dbReference>
<name>A0A812S8N9_SYMPI</name>
<comment type="caution">
    <text evidence="1">The sequence shown here is derived from an EMBL/GenBank/DDBJ whole genome shotgun (WGS) entry which is preliminary data.</text>
</comment>
<reference evidence="1" key="1">
    <citation type="submission" date="2021-02" db="EMBL/GenBank/DDBJ databases">
        <authorList>
            <person name="Dougan E. K."/>
            <person name="Rhodes N."/>
            <person name="Thang M."/>
            <person name="Chan C."/>
        </authorList>
    </citation>
    <scope>NUCLEOTIDE SEQUENCE</scope>
</reference>
<gene>
    <name evidence="1" type="ORF">SPIL2461_LOCUS11916</name>
</gene>
<dbReference type="Proteomes" id="UP000649617">
    <property type="component" value="Unassembled WGS sequence"/>
</dbReference>
<organism evidence="1 2">
    <name type="scientific">Symbiodinium pilosum</name>
    <name type="common">Dinoflagellate</name>
    <dbReference type="NCBI Taxonomy" id="2952"/>
    <lineage>
        <taxon>Eukaryota</taxon>
        <taxon>Sar</taxon>
        <taxon>Alveolata</taxon>
        <taxon>Dinophyceae</taxon>
        <taxon>Suessiales</taxon>
        <taxon>Symbiodiniaceae</taxon>
        <taxon>Symbiodinium</taxon>
    </lineage>
</organism>
<sequence length="120" mass="13105">MPGRVNLTHGTFGAGWVWRTAFRLAGISATVSNSAACSISAFAMPCLFHSLFVVGNEAAKNSDHIGREACRSCNGRKERHVTLHSTRKLRTAWVGPAENFMLKLADCEHPEKYKDTGDVA</sequence>
<protein>
    <submittedName>
        <fullName evidence="1">Uncharacterized protein</fullName>
    </submittedName>
</protein>
<proteinExistence type="predicted"/>
<accession>A0A812S8N9</accession>
<evidence type="ECO:0000313" key="1">
    <source>
        <dbReference type="EMBL" id="CAE7470710.1"/>
    </source>
</evidence>
<evidence type="ECO:0000313" key="2">
    <source>
        <dbReference type="Proteomes" id="UP000649617"/>
    </source>
</evidence>
<keyword evidence="2" id="KW-1185">Reference proteome</keyword>